<keyword evidence="1" id="KW-0472">Membrane</keyword>
<name>A0ABQ4P0I4_SHECO</name>
<evidence type="ECO:0000256" key="1">
    <source>
        <dbReference type="SAM" id="Phobius"/>
    </source>
</evidence>
<gene>
    <name evidence="2" type="ORF">TUM3794_20240</name>
</gene>
<reference evidence="2 3" key="1">
    <citation type="submission" date="2021-05" db="EMBL/GenBank/DDBJ databases">
        <title>Molecular characterization for Shewanella algae harboring chromosomal blaOXA-55-like strains isolated from clinical and environment sample.</title>
        <authorList>
            <person name="Ohama Y."/>
            <person name="Aoki K."/>
            <person name="Harada S."/>
            <person name="Moriya K."/>
            <person name="Ishii Y."/>
            <person name="Tateda K."/>
        </authorList>
    </citation>
    <scope>NUCLEOTIDE SEQUENCE [LARGE SCALE GENOMIC DNA]</scope>
    <source>
        <strain evidence="2 3">MBTL60-118</strain>
    </source>
</reference>
<keyword evidence="1" id="KW-1133">Transmembrane helix</keyword>
<feature type="transmembrane region" description="Helical" evidence="1">
    <location>
        <begin position="6"/>
        <end position="22"/>
    </location>
</feature>
<proteinExistence type="predicted"/>
<dbReference type="Proteomes" id="UP000773469">
    <property type="component" value="Unassembled WGS sequence"/>
</dbReference>
<dbReference type="EMBL" id="BPEU01000013">
    <property type="protein sequence ID" value="GIU40977.1"/>
    <property type="molecule type" value="Genomic_DNA"/>
</dbReference>
<keyword evidence="3" id="KW-1185">Reference proteome</keyword>
<comment type="caution">
    <text evidence="2">The sequence shown here is derived from an EMBL/GenBank/DDBJ whole genome shotgun (WGS) entry which is preliminary data.</text>
</comment>
<accession>A0ABQ4P0I4</accession>
<protein>
    <submittedName>
        <fullName evidence="2">Uncharacterized protein</fullName>
    </submittedName>
</protein>
<evidence type="ECO:0000313" key="2">
    <source>
        <dbReference type="EMBL" id="GIU40977.1"/>
    </source>
</evidence>
<keyword evidence="1" id="KW-0812">Transmembrane</keyword>
<sequence>MFILWGGLFVFVMFVVWWIGCLRDSGESKEIKSTTAEFLEVADSVESKTKLSPTKTYTNDESKRKLLRGEAIGFPTTLTGHAISDSLKFTK</sequence>
<evidence type="ECO:0000313" key="3">
    <source>
        <dbReference type="Proteomes" id="UP000773469"/>
    </source>
</evidence>
<organism evidence="2 3">
    <name type="scientific">Shewanella colwelliana</name>
    <name type="common">Alteromonas colwelliana</name>
    <dbReference type="NCBI Taxonomy" id="23"/>
    <lineage>
        <taxon>Bacteria</taxon>
        <taxon>Pseudomonadati</taxon>
        <taxon>Pseudomonadota</taxon>
        <taxon>Gammaproteobacteria</taxon>
        <taxon>Alteromonadales</taxon>
        <taxon>Shewanellaceae</taxon>
        <taxon>Shewanella</taxon>
    </lineage>
</organism>